<sequence>PFNLLAYGPSPNCLRLKAAVTNCPPRLATSEWLVLSRRASHPLYVTTYARSLQESPPSPPPLALCCYRNRAVLPPLLKHEISDLTPIEA</sequence>
<reference evidence="2" key="1">
    <citation type="journal article" date="2019" name="Int. J. Syst. Evol. Microbiol.">
        <title>The Global Catalogue of Microorganisms (GCM) 10K type strain sequencing project: providing services to taxonomists for standard genome sequencing and annotation.</title>
        <authorList>
            <consortium name="The Broad Institute Genomics Platform"/>
            <consortium name="The Broad Institute Genome Sequencing Center for Infectious Disease"/>
            <person name="Wu L."/>
            <person name="Ma J."/>
        </authorList>
    </citation>
    <scope>NUCLEOTIDE SEQUENCE [LARGE SCALE GENOMIC DNA]</scope>
    <source>
        <strain evidence="2">CGMCC 4.1621</strain>
    </source>
</reference>
<protein>
    <submittedName>
        <fullName evidence="1">Uncharacterized protein</fullName>
    </submittedName>
</protein>
<accession>A0ABW2ETW9</accession>
<keyword evidence="2" id="KW-1185">Reference proteome</keyword>
<evidence type="ECO:0000313" key="1">
    <source>
        <dbReference type="EMBL" id="MFC7063904.1"/>
    </source>
</evidence>
<comment type="caution">
    <text evidence="1">The sequence shown here is derived from an EMBL/GenBank/DDBJ whole genome shotgun (WGS) entry which is preliminary data.</text>
</comment>
<organism evidence="1 2">
    <name type="scientific">Halobacillus seohaensis</name>
    <dbReference type="NCBI Taxonomy" id="447421"/>
    <lineage>
        <taxon>Bacteria</taxon>
        <taxon>Bacillati</taxon>
        <taxon>Bacillota</taxon>
        <taxon>Bacilli</taxon>
        <taxon>Bacillales</taxon>
        <taxon>Bacillaceae</taxon>
        <taxon>Halobacillus</taxon>
    </lineage>
</organism>
<proteinExistence type="predicted"/>
<name>A0ABW2ETW9_9BACI</name>
<feature type="non-terminal residue" evidence="1">
    <location>
        <position position="1"/>
    </location>
</feature>
<evidence type="ECO:0000313" key="2">
    <source>
        <dbReference type="Proteomes" id="UP001596410"/>
    </source>
</evidence>
<dbReference type="EMBL" id="JBHSZV010000061">
    <property type="protein sequence ID" value="MFC7063904.1"/>
    <property type="molecule type" value="Genomic_DNA"/>
</dbReference>
<gene>
    <name evidence="1" type="ORF">ACFQIC_19075</name>
</gene>
<dbReference type="Proteomes" id="UP001596410">
    <property type="component" value="Unassembled WGS sequence"/>
</dbReference>
<dbReference type="RefSeq" id="WP_390217697.1">
    <property type="nucleotide sequence ID" value="NZ_JBHSZV010000061.1"/>
</dbReference>